<dbReference type="NCBIfam" id="TIGR01297">
    <property type="entry name" value="CDF"/>
    <property type="match status" value="1"/>
</dbReference>
<dbReference type="Pfam" id="PF01545">
    <property type="entry name" value="Cation_efflux"/>
    <property type="match status" value="1"/>
</dbReference>
<dbReference type="InterPro" id="IPR002524">
    <property type="entry name" value="Cation_efflux"/>
</dbReference>
<keyword evidence="6 9" id="KW-1133">Transmembrane helix</keyword>
<protein>
    <submittedName>
        <fullName evidence="12">Cation transporter</fullName>
    </submittedName>
</protein>
<feature type="transmembrane region" description="Helical" evidence="9">
    <location>
        <begin position="47"/>
        <end position="64"/>
    </location>
</feature>
<dbReference type="GO" id="GO:0005385">
    <property type="term" value="F:zinc ion transmembrane transporter activity"/>
    <property type="evidence" value="ECO:0007669"/>
    <property type="project" value="TreeGrafter"/>
</dbReference>
<evidence type="ECO:0000256" key="9">
    <source>
        <dbReference type="SAM" id="Phobius"/>
    </source>
</evidence>
<keyword evidence="13" id="KW-1185">Reference proteome</keyword>
<evidence type="ECO:0000256" key="8">
    <source>
        <dbReference type="ARBA" id="ARBA00023136"/>
    </source>
</evidence>
<keyword evidence="5" id="KW-0864">Zinc transport</keyword>
<dbReference type="PANTHER" id="PTHR11562">
    <property type="entry name" value="CATION EFFLUX PROTEIN/ ZINC TRANSPORTER"/>
    <property type="match status" value="1"/>
</dbReference>
<dbReference type="InterPro" id="IPR027470">
    <property type="entry name" value="Cation_efflux_CTD"/>
</dbReference>
<keyword evidence="5" id="KW-0862">Zinc</keyword>
<feature type="transmembrane region" description="Helical" evidence="9">
    <location>
        <begin position="84"/>
        <end position="103"/>
    </location>
</feature>
<dbReference type="Pfam" id="PF16916">
    <property type="entry name" value="ZT_dimer"/>
    <property type="match status" value="1"/>
</dbReference>
<sequence>MGQGHDHGAGNANSAALAKALGLTGAFLLAEVAGAYIFNSLALLSDAAHMLTDALALAVALVAIRVGRRPADRRRTWGYHRFEILAAAFNASLLFLVALYILYEAYQRFREPAEIGSLGTLAVAAFGLLVNWISMRLLAGGSESSLNVKGAYLEVWSDLLGSVAVIIGAAVIWATGWTWVDPVLGIAIAFWVLPRTWTLLSEAIDVLLESVPRGIDIDAVEQAISETAGVRGIHDLHIWALTSGKVALSAHIVVDAALSREERLEDVLGAMLAERFGITHATIQTELAGAHGGVTEDLWGKPEAGHAHG</sequence>
<dbReference type="InterPro" id="IPR036837">
    <property type="entry name" value="Cation_efflux_CTD_sf"/>
</dbReference>
<comment type="subcellular location">
    <subcellularLocation>
        <location evidence="1">Membrane</location>
        <topology evidence="1">Multi-pass membrane protein</topology>
    </subcellularLocation>
</comment>
<keyword evidence="3" id="KW-0813">Transport</keyword>
<feature type="transmembrane region" description="Helical" evidence="9">
    <location>
        <begin position="155"/>
        <end position="176"/>
    </location>
</feature>
<dbReference type="GO" id="GO:0005886">
    <property type="term" value="C:plasma membrane"/>
    <property type="evidence" value="ECO:0007669"/>
    <property type="project" value="TreeGrafter"/>
</dbReference>
<reference evidence="12 13" key="1">
    <citation type="submission" date="2017-10" db="EMBL/GenBank/DDBJ databases">
        <authorList>
            <person name="Banno H."/>
            <person name="Chua N.-H."/>
        </authorList>
    </citation>
    <scope>NUCLEOTIDE SEQUENCE [LARGE SCALE GENOMIC DNA]</scope>
    <source>
        <strain evidence="12 13">YW11</strain>
    </source>
</reference>
<keyword evidence="7" id="KW-0406">Ion transport</keyword>
<comment type="similarity">
    <text evidence="2">Belongs to the cation diffusion facilitator (CDF) transporter (TC 2.A.4) family. SLC30A subfamily.</text>
</comment>
<evidence type="ECO:0000313" key="12">
    <source>
        <dbReference type="EMBL" id="PHK94094.1"/>
    </source>
</evidence>
<evidence type="ECO:0000256" key="5">
    <source>
        <dbReference type="ARBA" id="ARBA00022906"/>
    </source>
</evidence>
<feature type="domain" description="Cation efflux protein cytoplasmic" evidence="11">
    <location>
        <begin position="212"/>
        <end position="286"/>
    </location>
</feature>
<accession>A0A2C7AAJ7</accession>
<proteinExistence type="inferred from homology"/>
<feature type="transmembrane region" description="Helical" evidence="9">
    <location>
        <begin position="20"/>
        <end position="41"/>
    </location>
</feature>
<dbReference type="EMBL" id="PDNU01000031">
    <property type="protein sequence ID" value="PHK94094.1"/>
    <property type="molecule type" value="Genomic_DNA"/>
</dbReference>
<evidence type="ECO:0000259" key="11">
    <source>
        <dbReference type="Pfam" id="PF16916"/>
    </source>
</evidence>
<dbReference type="SUPFAM" id="SSF161111">
    <property type="entry name" value="Cation efflux protein transmembrane domain-like"/>
    <property type="match status" value="1"/>
</dbReference>
<dbReference type="PANTHER" id="PTHR11562:SF17">
    <property type="entry name" value="RE54080P-RELATED"/>
    <property type="match status" value="1"/>
</dbReference>
<organism evidence="12 13">
    <name type="scientific">Teichococcus rhizosphaerae</name>
    <dbReference type="NCBI Taxonomy" id="1335062"/>
    <lineage>
        <taxon>Bacteria</taxon>
        <taxon>Pseudomonadati</taxon>
        <taxon>Pseudomonadota</taxon>
        <taxon>Alphaproteobacteria</taxon>
        <taxon>Acetobacterales</taxon>
        <taxon>Roseomonadaceae</taxon>
        <taxon>Roseomonas</taxon>
    </lineage>
</organism>
<evidence type="ECO:0000256" key="6">
    <source>
        <dbReference type="ARBA" id="ARBA00022989"/>
    </source>
</evidence>
<comment type="caution">
    <text evidence="12">The sequence shown here is derived from an EMBL/GenBank/DDBJ whole genome shotgun (WGS) entry which is preliminary data.</text>
</comment>
<evidence type="ECO:0000256" key="3">
    <source>
        <dbReference type="ARBA" id="ARBA00022448"/>
    </source>
</evidence>
<feature type="transmembrane region" description="Helical" evidence="9">
    <location>
        <begin position="115"/>
        <end position="134"/>
    </location>
</feature>
<name>A0A2C7AAJ7_9PROT</name>
<dbReference type="Proteomes" id="UP000223527">
    <property type="component" value="Unassembled WGS sequence"/>
</dbReference>
<gene>
    <name evidence="12" type="ORF">CR162_15120</name>
</gene>
<evidence type="ECO:0000256" key="1">
    <source>
        <dbReference type="ARBA" id="ARBA00004141"/>
    </source>
</evidence>
<dbReference type="SUPFAM" id="SSF160240">
    <property type="entry name" value="Cation efflux protein cytoplasmic domain-like"/>
    <property type="match status" value="1"/>
</dbReference>
<keyword evidence="8 9" id="KW-0472">Membrane</keyword>
<evidence type="ECO:0000256" key="4">
    <source>
        <dbReference type="ARBA" id="ARBA00022692"/>
    </source>
</evidence>
<dbReference type="OrthoDB" id="9809646at2"/>
<evidence type="ECO:0000256" key="7">
    <source>
        <dbReference type="ARBA" id="ARBA00023065"/>
    </source>
</evidence>
<dbReference type="RefSeq" id="WP_099096367.1">
    <property type="nucleotide sequence ID" value="NZ_PDNU01000031.1"/>
</dbReference>
<feature type="domain" description="Cation efflux protein transmembrane" evidence="10">
    <location>
        <begin position="21"/>
        <end position="208"/>
    </location>
</feature>
<evidence type="ECO:0000259" key="10">
    <source>
        <dbReference type="Pfam" id="PF01545"/>
    </source>
</evidence>
<dbReference type="InterPro" id="IPR058533">
    <property type="entry name" value="Cation_efflux_TM"/>
</dbReference>
<dbReference type="Gene3D" id="1.20.1510.10">
    <property type="entry name" value="Cation efflux protein transmembrane domain"/>
    <property type="match status" value="1"/>
</dbReference>
<evidence type="ECO:0000313" key="13">
    <source>
        <dbReference type="Proteomes" id="UP000223527"/>
    </source>
</evidence>
<keyword evidence="4 9" id="KW-0812">Transmembrane</keyword>
<dbReference type="InterPro" id="IPR027469">
    <property type="entry name" value="Cation_efflux_TMD_sf"/>
</dbReference>
<dbReference type="Gene3D" id="3.30.70.1350">
    <property type="entry name" value="Cation efflux protein, cytoplasmic domain"/>
    <property type="match status" value="1"/>
</dbReference>
<dbReference type="AlphaFoldDB" id="A0A2C7AAJ7"/>
<evidence type="ECO:0000256" key="2">
    <source>
        <dbReference type="ARBA" id="ARBA00008873"/>
    </source>
</evidence>
<dbReference type="InterPro" id="IPR050681">
    <property type="entry name" value="CDF/SLC30A"/>
</dbReference>